<feature type="non-terminal residue" evidence="1">
    <location>
        <position position="131"/>
    </location>
</feature>
<dbReference type="Proteomes" id="UP000838878">
    <property type="component" value="Chromosome 3"/>
</dbReference>
<proteinExistence type="predicted"/>
<accession>A0A8J9Y7U3</accession>
<keyword evidence="2" id="KW-1185">Reference proteome</keyword>
<sequence>MCLVQDVISQYLPAGIGCGAGLSGSRPCGLYSGLSTIGDYGCGSGIGAPGAYLGAGLLASESAYGFSSAGAYGGSGIGDVLVFGELPVGGSTLIGGQVPILGAVCFEGAVPAAGSVSIAGSCGCGCNGYIY</sequence>
<evidence type="ECO:0000313" key="1">
    <source>
        <dbReference type="EMBL" id="CAH0722229.1"/>
    </source>
</evidence>
<organism evidence="1 2">
    <name type="scientific">Brenthis ino</name>
    <name type="common">lesser marbled fritillary</name>
    <dbReference type="NCBI Taxonomy" id="405034"/>
    <lineage>
        <taxon>Eukaryota</taxon>
        <taxon>Metazoa</taxon>
        <taxon>Ecdysozoa</taxon>
        <taxon>Arthropoda</taxon>
        <taxon>Hexapoda</taxon>
        <taxon>Insecta</taxon>
        <taxon>Pterygota</taxon>
        <taxon>Neoptera</taxon>
        <taxon>Endopterygota</taxon>
        <taxon>Lepidoptera</taxon>
        <taxon>Glossata</taxon>
        <taxon>Ditrysia</taxon>
        <taxon>Papilionoidea</taxon>
        <taxon>Nymphalidae</taxon>
        <taxon>Heliconiinae</taxon>
        <taxon>Argynnini</taxon>
        <taxon>Brenthis</taxon>
    </lineage>
</organism>
<dbReference type="EMBL" id="OV170223">
    <property type="protein sequence ID" value="CAH0722229.1"/>
    <property type="molecule type" value="Genomic_DNA"/>
</dbReference>
<dbReference type="AlphaFoldDB" id="A0A8J9Y7U3"/>
<reference evidence="1" key="1">
    <citation type="submission" date="2021-12" db="EMBL/GenBank/DDBJ databases">
        <authorList>
            <person name="Martin H S."/>
        </authorList>
    </citation>
    <scope>NUCLEOTIDE SEQUENCE</scope>
</reference>
<dbReference type="OrthoDB" id="7490938at2759"/>
<protein>
    <submittedName>
        <fullName evidence="1">Uncharacterized protein</fullName>
    </submittedName>
</protein>
<evidence type="ECO:0000313" key="2">
    <source>
        <dbReference type="Proteomes" id="UP000838878"/>
    </source>
</evidence>
<name>A0A8J9Y7U3_9NEOP</name>
<gene>
    <name evidence="1" type="ORF">BINO364_LOCUS8221</name>
</gene>